<dbReference type="CDD" id="cd16454">
    <property type="entry name" value="RING-H2_PA-TM-RING"/>
    <property type="match status" value="1"/>
</dbReference>
<evidence type="ECO:0000313" key="9">
    <source>
        <dbReference type="Proteomes" id="UP000398389"/>
    </source>
</evidence>
<feature type="region of interest" description="Disordered" evidence="5">
    <location>
        <begin position="465"/>
        <end position="499"/>
    </location>
</feature>
<evidence type="ECO:0000256" key="4">
    <source>
        <dbReference type="PROSITE-ProRule" id="PRU00175"/>
    </source>
</evidence>
<feature type="region of interest" description="Disordered" evidence="5">
    <location>
        <begin position="725"/>
        <end position="791"/>
    </location>
</feature>
<dbReference type="RefSeq" id="XP_031857038.1">
    <property type="nucleotide sequence ID" value="XM_032001147.1"/>
</dbReference>
<evidence type="ECO:0000256" key="3">
    <source>
        <dbReference type="ARBA" id="ARBA00022833"/>
    </source>
</evidence>
<feature type="compositionally biased region" description="Low complexity" evidence="5">
    <location>
        <begin position="122"/>
        <end position="150"/>
    </location>
</feature>
<evidence type="ECO:0000256" key="6">
    <source>
        <dbReference type="SAM" id="Phobius"/>
    </source>
</evidence>
<proteinExistence type="predicted"/>
<organism evidence="8 9">
    <name type="scientific">Magnusiomyces paraingens</name>
    <dbReference type="NCBI Taxonomy" id="2606893"/>
    <lineage>
        <taxon>Eukaryota</taxon>
        <taxon>Fungi</taxon>
        <taxon>Dikarya</taxon>
        <taxon>Ascomycota</taxon>
        <taxon>Saccharomycotina</taxon>
        <taxon>Dipodascomycetes</taxon>
        <taxon>Dipodascales</taxon>
        <taxon>Dipodascaceae</taxon>
        <taxon>Magnusiomyces</taxon>
    </lineage>
</organism>
<keyword evidence="6" id="KW-1133">Transmembrane helix</keyword>
<feature type="region of interest" description="Disordered" evidence="5">
    <location>
        <begin position="37"/>
        <end position="172"/>
    </location>
</feature>
<protein>
    <recommendedName>
        <fullName evidence="7">RING-type domain-containing protein</fullName>
    </recommendedName>
</protein>
<evidence type="ECO:0000259" key="7">
    <source>
        <dbReference type="PROSITE" id="PS50089"/>
    </source>
</evidence>
<keyword evidence="2 4" id="KW-0863">Zinc-finger</keyword>
<feature type="compositionally biased region" description="Basic and acidic residues" evidence="5">
    <location>
        <begin position="770"/>
        <end position="782"/>
    </location>
</feature>
<feature type="domain" description="RING-type" evidence="7">
    <location>
        <begin position="801"/>
        <end position="828"/>
    </location>
</feature>
<dbReference type="SMART" id="SM00184">
    <property type="entry name" value="RING"/>
    <property type="match status" value="1"/>
</dbReference>
<keyword evidence="1" id="KW-0479">Metal-binding</keyword>
<feature type="compositionally biased region" description="Low complexity" evidence="5">
    <location>
        <begin position="241"/>
        <end position="256"/>
    </location>
</feature>
<dbReference type="Pfam" id="PF13639">
    <property type="entry name" value="zf-RING_2"/>
    <property type="match status" value="1"/>
</dbReference>
<dbReference type="OrthoDB" id="8062037at2759"/>
<keyword evidence="3" id="KW-0862">Zinc</keyword>
<dbReference type="InterPro" id="IPR053238">
    <property type="entry name" value="RING-H2_zinc_finger"/>
</dbReference>
<reference evidence="8 9" key="1">
    <citation type="submission" date="2019-09" db="EMBL/GenBank/DDBJ databases">
        <authorList>
            <person name="Brejova B."/>
        </authorList>
    </citation>
    <scope>NUCLEOTIDE SEQUENCE [LARGE SCALE GENOMIC DNA]</scope>
</reference>
<feature type="region of interest" description="Disordered" evidence="5">
    <location>
        <begin position="645"/>
        <end position="706"/>
    </location>
</feature>
<name>A0A5E8C9Y9_9ASCO</name>
<feature type="compositionally biased region" description="Polar residues" evidence="5">
    <location>
        <begin position="66"/>
        <end position="80"/>
    </location>
</feature>
<dbReference type="GO" id="GO:0008270">
    <property type="term" value="F:zinc ion binding"/>
    <property type="evidence" value="ECO:0007669"/>
    <property type="project" value="UniProtKB-KW"/>
</dbReference>
<feature type="compositionally biased region" description="Acidic residues" evidence="5">
    <location>
        <begin position="465"/>
        <end position="474"/>
    </location>
</feature>
<dbReference type="InterPro" id="IPR001841">
    <property type="entry name" value="Znf_RING"/>
</dbReference>
<feature type="transmembrane region" description="Helical" evidence="6">
    <location>
        <begin position="6"/>
        <end position="29"/>
    </location>
</feature>
<keyword evidence="6" id="KW-0812">Transmembrane</keyword>
<dbReference type="PANTHER" id="PTHR14155">
    <property type="entry name" value="RING FINGER DOMAIN-CONTAINING"/>
    <property type="match status" value="1"/>
</dbReference>
<feature type="compositionally biased region" description="Low complexity" evidence="5">
    <location>
        <begin position="53"/>
        <end position="65"/>
    </location>
</feature>
<feature type="region of interest" description="Disordered" evidence="5">
    <location>
        <begin position="241"/>
        <end position="261"/>
    </location>
</feature>
<dbReference type="Proteomes" id="UP000398389">
    <property type="component" value="Unassembled WGS sequence"/>
</dbReference>
<feature type="compositionally biased region" description="Basic and acidic residues" evidence="5">
    <location>
        <begin position="683"/>
        <end position="693"/>
    </location>
</feature>
<accession>A0A5E8C9Y9</accession>
<feature type="compositionally biased region" description="Polar residues" evidence="5">
    <location>
        <begin position="667"/>
        <end position="676"/>
    </location>
</feature>
<dbReference type="Gene3D" id="3.30.40.10">
    <property type="entry name" value="Zinc/RING finger domain, C3HC4 (zinc finger)"/>
    <property type="match status" value="1"/>
</dbReference>
<dbReference type="EMBL" id="CABVLU010000005">
    <property type="protein sequence ID" value="VVT58891.1"/>
    <property type="molecule type" value="Genomic_DNA"/>
</dbReference>
<dbReference type="SUPFAM" id="SSF57850">
    <property type="entry name" value="RING/U-box"/>
    <property type="match status" value="1"/>
</dbReference>
<feature type="compositionally biased region" description="Acidic residues" evidence="5">
    <location>
        <begin position="739"/>
        <end position="769"/>
    </location>
</feature>
<evidence type="ECO:0000256" key="5">
    <source>
        <dbReference type="SAM" id="MobiDB-lite"/>
    </source>
</evidence>
<feature type="compositionally biased region" description="Basic residues" evidence="5">
    <location>
        <begin position="83"/>
        <end position="96"/>
    </location>
</feature>
<feature type="region of interest" description="Disordered" evidence="5">
    <location>
        <begin position="390"/>
        <end position="453"/>
    </location>
</feature>
<dbReference type="PANTHER" id="PTHR14155:SF627">
    <property type="entry name" value="OS06G0192800 PROTEIN"/>
    <property type="match status" value="1"/>
</dbReference>
<evidence type="ECO:0000256" key="1">
    <source>
        <dbReference type="ARBA" id="ARBA00022723"/>
    </source>
</evidence>
<keyword evidence="6" id="KW-0472">Membrane</keyword>
<dbReference type="PROSITE" id="PS50089">
    <property type="entry name" value="ZF_RING_2"/>
    <property type="match status" value="1"/>
</dbReference>
<feature type="compositionally biased region" description="Basic and acidic residues" evidence="5">
    <location>
        <begin position="475"/>
        <end position="489"/>
    </location>
</feature>
<gene>
    <name evidence="8" type="ORF">SAPINGB_P006436</name>
</gene>
<evidence type="ECO:0000313" key="8">
    <source>
        <dbReference type="EMBL" id="VVT58891.1"/>
    </source>
</evidence>
<feature type="region of interest" description="Disordered" evidence="5">
    <location>
        <begin position="523"/>
        <end position="576"/>
    </location>
</feature>
<evidence type="ECO:0000256" key="2">
    <source>
        <dbReference type="ARBA" id="ARBA00022771"/>
    </source>
</evidence>
<feature type="compositionally biased region" description="Pro residues" evidence="5">
    <location>
        <begin position="158"/>
        <end position="167"/>
    </location>
</feature>
<dbReference type="GeneID" id="43585247"/>
<sequence length="845" mass="92405">MVTTSGVVLAYVVPIVVVVLAVLYIVYYIRKHKKRLTSSSSDSSYRSDSRIPGSGSATTAGSSGTQPTPASDQQSTSIGSNGRPRRQRYRRRRRLRNFLTGQSNNPDDPEERRSLFGHHGDSSSTTTTTTTRTTTRSTTNSRQRQQQQQARRNRNRAPRPPNVPPPTRGKEDEEWADAYNHVLRDNPYALTLYELDAMFPAQQFKREKHDLYRLARKTSMKARDLQRRSLQRASTALRNSTVSAAMASAPSSRPTSVIGNNAIDTSIPPVPPIDSVLSSQTSLVNTGGQQVGAIPATGSRPQTPVSQTLTSPRAPPFNNNLANFSDVSLSSSLHESIASPLAQPLPKGPMAYGSSIVRPASVATVGAVSSASINPRNSNIRRNISLPIHRSAPTTPATTSRFGPHRAHTLNDDEDSNLLHHLDGGSSTAYDSYAHGDLERGPDPVLSRNPIIDQDDSDYEWVYEEYTDDDDEDDNERRRRRDDLARNDSDNESNSTNENWLQTVASMFSPLGPAAQNIEYNDLHDLNPPQISDDEAGLDRRHSSGARRLQPLRSASADGHLRGRHSDEDFDADNDSDEDLVLQAAAVSRGASLKRMSAAAGLTHHYSLPAAPRVNRHTSTMSASGMAIRNAIHTIPESSEGWATNGGAAIAGSSAQTTPGPSADTPLISTATSPSAGQPDLSVVHEDAEPTHSEEEEEKPVSHVQIVGEDNDFVFCPICQGTIREKEEDDVKPERISEEPEEGTESDEATRVEEEEEEEKEDKEEENDGDKDGKKAASKKDAAATTSTTDGLEDNDHIVRLLSCNHVFHDECITPWLTTSKALCPLCKRDFRNEIPVEVLRAESV</sequence>
<feature type="compositionally biased region" description="Polar residues" evidence="5">
    <location>
        <begin position="392"/>
        <end position="401"/>
    </location>
</feature>
<keyword evidence="9" id="KW-1185">Reference proteome</keyword>
<dbReference type="AlphaFoldDB" id="A0A5E8C9Y9"/>
<feature type="compositionally biased region" description="Basic and acidic residues" evidence="5">
    <location>
        <begin position="110"/>
        <end position="121"/>
    </location>
</feature>
<dbReference type="InterPro" id="IPR013083">
    <property type="entry name" value="Znf_RING/FYVE/PHD"/>
</dbReference>